<evidence type="ECO:0000256" key="1">
    <source>
        <dbReference type="ARBA" id="ARBA00022737"/>
    </source>
</evidence>
<dbReference type="GO" id="GO:0000082">
    <property type="term" value="P:G1/S transition of mitotic cell cycle"/>
    <property type="evidence" value="ECO:0007669"/>
    <property type="project" value="EnsemblFungi"/>
</dbReference>
<dbReference type="OrthoDB" id="6718656at2759"/>
<dbReference type="GO" id="GO:0003677">
    <property type="term" value="F:DNA binding"/>
    <property type="evidence" value="ECO:0007669"/>
    <property type="project" value="InterPro"/>
</dbReference>
<dbReference type="InterPro" id="IPR002110">
    <property type="entry name" value="Ankyrin_rpt"/>
</dbReference>
<feature type="compositionally biased region" description="Polar residues" evidence="4">
    <location>
        <begin position="427"/>
        <end position="476"/>
    </location>
</feature>
<evidence type="ECO:0000256" key="2">
    <source>
        <dbReference type="ARBA" id="ARBA00023043"/>
    </source>
</evidence>
<dbReference type="Proteomes" id="UP000000689">
    <property type="component" value="Chromosome 1"/>
</dbReference>
<feature type="compositionally biased region" description="Low complexity" evidence="4">
    <location>
        <begin position="710"/>
        <end position="736"/>
    </location>
</feature>
<dbReference type="RefSeq" id="XP_003667554.1">
    <property type="nucleotide sequence ID" value="XM_003667506.1"/>
</dbReference>
<dbReference type="GO" id="GO:0030907">
    <property type="term" value="C:MBF transcription complex"/>
    <property type="evidence" value="ECO:0007669"/>
    <property type="project" value="TreeGrafter"/>
</dbReference>
<dbReference type="STRING" id="1071378.G0W3C3"/>
<feature type="compositionally biased region" description="Basic and acidic residues" evidence="4">
    <location>
        <begin position="788"/>
        <end position="798"/>
    </location>
</feature>
<protein>
    <recommendedName>
        <fullName evidence="5">HTH APSES-type domain-containing protein</fullName>
    </recommendedName>
</protein>
<dbReference type="Gene3D" id="1.25.40.20">
    <property type="entry name" value="Ankyrin repeat-containing domain"/>
    <property type="match status" value="1"/>
</dbReference>
<dbReference type="AlphaFoldDB" id="G0W3C3"/>
<proteinExistence type="predicted"/>
<feature type="domain" description="HTH APSES-type" evidence="5">
    <location>
        <begin position="41"/>
        <end position="151"/>
    </location>
</feature>
<dbReference type="GeneID" id="11495301"/>
<evidence type="ECO:0000259" key="5">
    <source>
        <dbReference type="PROSITE" id="PS51299"/>
    </source>
</evidence>
<dbReference type="GO" id="GO:0033309">
    <property type="term" value="C:SBF transcription complex"/>
    <property type="evidence" value="ECO:0007669"/>
    <property type="project" value="EnsemblFungi"/>
</dbReference>
<dbReference type="GO" id="GO:0001228">
    <property type="term" value="F:DNA-binding transcription activator activity, RNA polymerase II-specific"/>
    <property type="evidence" value="ECO:0007669"/>
    <property type="project" value="EnsemblFungi"/>
</dbReference>
<accession>G0W3C3</accession>
<dbReference type="InterPro" id="IPR036770">
    <property type="entry name" value="Ankyrin_rpt-contain_sf"/>
</dbReference>
<dbReference type="InterPro" id="IPR036887">
    <property type="entry name" value="HTH_APSES_sf"/>
</dbReference>
<dbReference type="SMART" id="SM00248">
    <property type="entry name" value="ANK"/>
    <property type="match status" value="3"/>
</dbReference>
<dbReference type="EMBL" id="HE580267">
    <property type="protein sequence ID" value="CCD22311.1"/>
    <property type="molecule type" value="Genomic_DNA"/>
</dbReference>
<evidence type="ECO:0000313" key="6">
    <source>
        <dbReference type="EMBL" id="CCD22311.1"/>
    </source>
</evidence>
<name>G0W3C3_NAUDC</name>
<organism evidence="6 7">
    <name type="scientific">Naumovozyma dairenensis (strain ATCC 10597 / BCRC 20456 / CBS 421 / NBRC 0211 / NRRL Y-12639)</name>
    <name type="common">Saccharomyces dairenensis</name>
    <dbReference type="NCBI Taxonomy" id="1071378"/>
    <lineage>
        <taxon>Eukaryota</taxon>
        <taxon>Fungi</taxon>
        <taxon>Dikarya</taxon>
        <taxon>Ascomycota</taxon>
        <taxon>Saccharomycotina</taxon>
        <taxon>Saccharomycetes</taxon>
        <taxon>Saccharomycetales</taxon>
        <taxon>Saccharomycetaceae</taxon>
        <taxon>Naumovozyma</taxon>
    </lineage>
</organism>
<dbReference type="GO" id="GO:0042802">
    <property type="term" value="F:identical protein binding"/>
    <property type="evidence" value="ECO:0007669"/>
    <property type="project" value="EnsemblFungi"/>
</dbReference>
<dbReference type="OMA" id="VDVYECY"/>
<feature type="region of interest" description="Disordered" evidence="4">
    <location>
        <begin position="415"/>
        <end position="476"/>
    </location>
</feature>
<sequence length="1127" mass="126643">MDNNNNNFHSLNGLPPKMTQRITANLTDHLSLTPQSSRPIIEIATYADTDVYECYVKGYEAKVVMRRTRDDWINITQVFKIGKFSKAQRTKVLELEANEMKHEKVQGGYGRFQGTWIPLESAMFLAKKYTITEPVVTEILNFKLDPANPPHKRSKNSVLRKTSPHTKITSPSSYNKTPKKKNLSAANNAGIKKSKKNNSFQANPSPLQNLVFQTPQQSYMLSSMNHLNLTHLTGLENSNFLNNNSENNGDDNNNDNINNSNSHRKPREPASSTSTISTNTPSTTRYSATQKPLQFFPIPTNLSNVTGQPNIKIEQMDKHVNNNHNITSNHNNPNYKSNLPPFIAFTPQNTNPPPKQQRQQVKLSNYSGLNENNNINSNSSKPITIPLHVNKSEPTKKRSNKNLPKMKLMETTKNSIPTKKNPIPLQNGYTRPLSNANTSNENQRNNRSAHNYSNGSILETFSSHDNPTPLTSKSVTPHYSDVVLNDDQIAIDNYKAIILQVLSSENYNQIDPELFAKLSHPPPNFDINVNIDEQGHSPLHWATAMANIPFLKILIVLNANALQCNLAGFNAVSKSVFYNNCYKAGNFAEIISILRICLITPDANGRLPIHYLVELSVNKSKDPNVINYYMDMILQNLAEEDYSLLKMCLNFQDNIGNTPLHLAALNINLELCNKFCYLGASMDIPNMDNESPATILAKFNMVPPSTSSIHPHIGQHQPQHLQQQPQRQQQPQPSQQNIPTFPTDFPPSQQLLTDAHRMTRMDEPVNESKDSEKNKVDELVRIGPATKKGKDGSRRAESKNIDHIGTTKKDLDNGLYPNNVIVPSKGDQTSHIPSYNYSIIEDFSNNDSLLTSSILKDSKTTPIKLLEGSPMLYKKGLNSSNTYSNPKVYKHGSSLKNSFLSTDEDNIERSPIGSIEKHETHMDIVANKITRAAVKLTTFIKDEPHYLSSEICAVEEELAKAEHTISETKAHEKQLYESFQHDQVAGTSSDIKDTEQIKEENSKLSSLVQDAKQDFIRCMEKLQALKLATLVQDEESEIDISPDRESSPAVVDNTNVTAIPDESQLRYAIELVLLQMKRVSTLKKISDARCKATSSTKIHKYRQLIGMTIENIDSKLDDIEHDLRSNI</sequence>
<dbReference type="GO" id="GO:0000785">
    <property type="term" value="C:chromatin"/>
    <property type="evidence" value="ECO:0007669"/>
    <property type="project" value="EnsemblFungi"/>
</dbReference>
<dbReference type="eggNOG" id="ENOG502QUTG">
    <property type="taxonomic scope" value="Eukaryota"/>
</dbReference>
<evidence type="ECO:0000313" key="7">
    <source>
        <dbReference type="Proteomes" id="UP000000689"/>
    </source>
</evidence>
<keyword evidence="7" id="KW-1185">Reference proteome</keyword>
<dbReference type="PROSITE" id="PS50297">
    <property type="entry name" value="ANK_REP_REGION"/>
    <property type="match status" value="1"/>
</dbReference>
<feature type="compositionally biased region" description="Polar residues" evidence="4">
    <location>
        <begin position="156"/>
        <end position="176"/>
    </location>
</feature>
<dbReference type="Pfam" id="PF04383">
    <property type="entry name" value="KilA-N"/>
    <property type="match status" value="1"/>
</dbReference>
<feature type="region of interest" description="Disordered" evidence="4">
    <location>
        <begin position="145"/>
        <end position="182"/>
    </location>
</feature>
<dbReference type="PANTHER" id="PTHR43828:SF7">
    <property type="entry name" value="REGULATORY PROTEIN SWI4"/>
    <property type="match status" value="1"/>
</dbReference>
<dbReference type="InterPro" id="IPR003163">
    <property type="entry name" value="Tscrpt_reg_HTH_APSES-type"/>
</dbReference>
<dbReference type="FunFam" id="3.10.260.10:FF:000006">
    <property type="entry name" value="Swi4p"/>
    <property type="match status" value="1"/>
</dbReference>
<keyword evidence="2 3" id="KW-0040">ANK repeat</keyword>
<feature type="region of interest" description="Disordered" evidence="4">
    <location>
        <begin position="240"/>
        <end position="286"/>
    </location>
</feature>
<gene>
    <name evidence="6" type="primary">NDAI0A01530</name>
    <name evidence="6" type="ordered locus">NDAI_0A01530</name>
</gene>
<evidence type="ECO:0000256" key="3">
    <source>
        <dbReference type="PROSITE-ProRule" id="PRU00023"/>
    </source>
</evidence>
<feature type="repeat" description="ANK" evidence="3">
    <location>
        <begin position="655"/>
        <end position="687"/>
    </location>
</feature>
<feature type="repeat" description="ANK" evidence="3">
    <location>
        <begin position="534"/>
        <end position="560"/>
    </location>
</feature>
<dbReference type="SUPFAM" id="SSF48403">
    <property type="entry name" value="Ankyrin repeat"/>
    <property type="match status" value="1"/>
</dbReference>
<dbReference type="HOGENOM" id="CLU_009666_0_0_1"/>
<keyword evidence="1" id="KW-0677">Repeat</keyword>
<evidence type="ECO:0000256" key="4">
    <source>
        <dbReference type="SAM" id="MobiDB-lite"/>
    </source>
</evidence>
<dbReference type="PROSITE" id="PS50088">
    <property type="entry name" value="ANK_REPEAT"/>
    <property type="match status" value="2"/>
</dbReference>
<dbReference type="KEGG" id="ndi:NDAI_0A01530"/>
<dbReference type="InterPro" id="IPR018004">
    <property type="entry name" value="KilA/APSES_HTH"/>
</dbReference>
<dbReference type="PROSITE" id="PS51299">
    <property type="entry name" value="HTH_APSES"/>
    <property type="match status" value="1"/>
</dbReference>
<dbReference type="FunFam" id="1.25.40.20:FF:000361">
    <property type="entry name" value="Swi4p"/>
    <property type="match status" value="1"/>
</dbReference>
<dbReference type="InterPro" id="IPR051642">
    <property type="entry name" value="SWI6-like"/>
</dbReference>
<dbReference type="SMART" id="SM01252">
    <property type="entry name" value="KilA-N"/>
    <property type="match status" value="1"/>
</dbReference>
<feature type="compositionally biased region" description="Low complexity" evidence="4">
    <location>
        <begin position="271"/>
        <end position="284"/>
    </location>
</feature>
<feature type="region of interest" description="Disordered" evidence="4">
    <location>
        <begin position="706"/>
        <end position="749"/>
    </location>
</feature>
<dbReference type="Gene3D" id="3.10.260.10">
    <property type="entry name" value="Transcription regulator HTH, APSES-type DNA-binding domain"/>
    <property type="match status" value="1"/>
</dbReference>
<feature type="region of interest" description="Disordered" evidence="4">
    <location>
        <begin position="762"/>
        <end position="798"/>
    </location>
</feature>
<feature type="compositionally biased region" description="Basic and acidic residues" evidence="4">
    <location>
        <begin position="762"/>
        <end position="780"/>
    </location>
</feature>
<dbReference type="SUPFAM" id="SSF54616">
    <property type="entry name" value="DNA-binding domain of Mlu1-box binding protein MBP1"/>
    <property type="match status" value="1"/>
</dbReference>
<dbReference type="PANTHER" id="PTHR43828">
    <property type="entry name" value="ASPARAGINASE"/>
    <property type="match status" value="1"/>
</dbReference>
<dbReference type="GO" id="GO:0034605">
    <property type="term" value="P:cellular response to heat"/>
    <property type="evidence" value="ECO:0007669"/>
    <property type="project" value="EnsemblFungi"/>
</dbReference>
<reference evidence="6 7" key="1">
    <citation type="journal article" date="2011" name="Proc. Natl. Acad. Sci. U.S.A.">
        <title>Evolutionary erosion of yeast sex chromosomes by mating-type switching accidents.</title>
        <authorList>
            <person name="Gordon J.L."/>
            <person name="Armisen D."/>
            <person name="Proux-Wera E."/>
            <person name="Oheigeartaigh S.S."/>
            <person name="Byrne K.P."/>
            <person name="Wolfe K.H."/>
        </authorList>
    </citation>
    <scope>NUCLEOTIDE SEQUENCE [LARGE SCALE GENOMIC DNA]</scope>
    <source>
        <strain evidence="7">ATCC 10597 / BCRC 20456 / CBS 421 / NBRC 0211 / NRRL Y-12639</strain>
    </source>
</reference>